<dbReference type="InterPro" id="IPR053156">
    <property type="entry name" value="T6SS_TssM-like"/>
</dbReference>
<feature type="domain" description="IcmF-related" evidence="4">
    <location>
        <begin position="221"/>
        <end position="506"/>
    </location>
</feature>
<organism evidence="5 6">
    <name type="scientific">Albidovulum aquaemixtae</name>
    <dbReference type="NCBI Taxonomy" id="1542388"/>
    <lineage>
        <taxon>Bacteria</taxon>
        <taxon>Pseudomonadati</taxon>
        <taxon>Pseudomonadota</taxon>
        <taxon>Alphaproteobacteria</taxon>
        <taxon>Rhodobacterales</taxon>
        <taxon>Paracoccaceae</taxon>
        <taxon>Albidovulum</taxon>
    </lineage>
</organism>
<dbReference type="AlphaFoldDB" id="A0A2R8B7X4"/>
<keyword evidence="6" id="KW-1185">Reference proteome</keyword>
<dbReference type="InterPro" id="IPR010623">
    <property type="entry name" value="IcmF_C"/>
</dbReference>
<feature type="transmembrane region" description="Helical" evidence="2">
    <location>
        <begin position="165"/>
        <end position="187"/>
    </location>
</feature>
<keyword evidence="2" id="KW-0472">Membrane</keyword>
<evidence type="ECO:0000313" key="5">
    <source>
        <dbReference type="EMBL" id="SPH18688.1"/>
    </source>
</evidence>
<dbReference type="PANTHER" id="PTHR36153:SF1">
    <property type="entry name" value="TYPE VI SECRETION SYSTEM COMPONENT TSSM1"/>
    <property type="match status" value="1"/>
</dbReference>
<keyword evidence="2" id="KW-0812">Transmembrane</keyword>
<dbReference type="OrthoDB" id="8283359at2"/>
<evidence type="ECO:0000313" key="6">
    <source>
        <dbReference type="Proteomes" id="UP000244924"/>
    </source>
</evidence>
<feature type="compositionally biased region" description="Low complexity" evidence="1">
    <location>
        <begin position="18"/>
        <end position="27"/>
    </location>
</feature>
<dbReference type="EMBL" id="OMOQ01000001">
    <property type="protein sequence ID" value="SPH18688.1"/>
    <property type="molecule type" value="Genomic_DNA"/>
</dbReference>
<dbReference type="RefSeq" id="WP_108852995.1">
    <property type="nucleotide sequence ID" value="NZ_OMOQ01000001.1"/>
</dbReference>
<evidence type="ECO:0000256" key="2">
    <source>
        <dbReference type="SAM" id="Phobius"/>
    </source>
</evidence>
<dbReference type="Pfam" id="PF06761">
    <property type="entry name" value="IcmF-related"/>
    <property type="match status" value="1"/>
</dbReference>
<gene>
    <name evidence="5" type="ORF">DEA8626_02230</name>
</gene>
<dbReference type="PANTHER" id="PTHR36153">
    <property type="entry name" value="INNER MEMBRANE PROTEIN-RELATED"/>
    <property type="match status" value="1"/>
</dbReference>
<name>A0A2R8B7X4_9RHOB</name>
<proteinExistence type="predicted"/>
<reference evidence="5 6" key="1">
    <citation type="submission" date="2018-03" db="EMBL/GenBank/DDBJ databases">
        <authorList>
            <person name="Keele B.F."/>
        </authorList>
    </citation>
    <scope>NUCLEOTIDE SEQUENCE [LARGE SCALE GENOMIC DNA]</scope>
    <source>
        <strain evidence="5 6">CECT 8626</strain>
    </source>
</reference>
<evidence type="ECO:0000256" key="1">
    <source>
        <dbReference type="SAM" id="MobiDB-lite"/>
    </source>
</evidence>
<protein>
    <recommendedName>
        <fullName evidence="7">IcmF-related protein</fullName>
    </recommendedName>
</protein>
<evidence type="ECO:0008006" key="7">
    <source>
        <dbReference type="Google" id="ProtNLM"/>
    </source>
</evidence>
<keyword evidence="2" id="KW-1133">Transmembrane helix</keyword>
<dbReference type="InterPro" id="IPR009612">
    <property type="entry name" value="IcmF-rel"/>
</dbReference>
<evidence type="ECO:0000259" key="4">
    <source>
        <dbReference type="Pfam" id="PF06761"/>
    </source>
</evidence>
<dbReference type="Proteomes" id="UP000244924">
    <property type="component" value="Unassembled WGS sequence"/>
</dbReference>
<feature type="region of interest" description="Disordered" evidence="1">
    <location>
        <begin position="1"/>
        <end position="30"/>
    </location>
</feature>
<evidence type="ECO:0000259" key="3">
    <source>
        <dbReference type="Pfam" id="PF06744"/>
    </source>
</evidence>
<accession>A0A2R8B7X4</accession>
<dbReference type="Pfam" id="PF06744">
    <property type="entry name" value="IcmF_C"/>
    <property type="match status" value="1"/>
</dbReference>
<sequence>MAGRDGKSGKPTTGRGGPAASAASPEPYESRARPVLDFAAGLATEARPDAARQVERAAILLDRFSDALRRAGVGASTIPPARYALALIVDQRARSNRRLDIRTWSAAAHRHLFDGRDLSVARLEEFIRRAEAAGPDFDAVRAFLGTCLARLEDKRRHFDRSTGPNWTGIALVLIGGFMLAVAGWAAYVEWRYHRDLAQAFASEALEIGLDRQGEVPDLAGRLDRLDAAAGRVETQAERAPLSLFAGALGFDAAARAWESYDDALARHLPGVLARALDTAIATEGENVALYDDLRAWRVLSGQDDWSPAYLAGWSADRADEGLGLEGLSPHVARLARPSRPLPPPDPELLDQARDFAAQAGEAERAFLELRRSTSVAALPGWRASDAVPGIDQLLLRRSGLPMSRPIPGLYTAGGWALARDREAGLAVQGARDAAVRIFDAELPAEIDAPDRVMTLLQRATLAQWRTYVADLRVRPFSDPDNAVFISGRLALSPSPLEAFLRAVWNEAGGTDRQRPHALQLSVATEFGPMIQYVEQGRMREISALFAALNVALGAMDRDEEAGLQRLMTIQDRAASIAALRQAPLVVVQIVEDVLAQTSAAHADLMTNPLTRAWQSEVLPLCQEAVEGRYPFADGPDADLAAVSRLLGPGGAVERYFRARAEPYVDTNAALWRWKPEARFAGLAPESAAFFQRARAISEGLFAPDGRLGTAMALSALAERGRAFIAVGGAGGPVETRTDSLSLDWPGAAAESGVQVTFETPEGAAEMAGPGPWGLFRLLDPVRLRERDEGRRYLVDLRAGGGRLFLEIGFDRAENPLSRRRLLDGFTCPPVL</sequence>
<feature type="domain" description="Type VI secretion system IcmF C-terminal" evidence="3">
    <location>
        <begin position="736"/>
        <end position="810"/>
    </location>
</feature>